<feature type="transmembrane region" description="Helical" evidence="1">
    <location>
        <begin position="92"/>
        <end position="112"/>
    </location>
</feature>
<evidence type="ECO:0000256" key="1">
    <source>
        <dbReference type="SAM" id="Phobius"/>
    </source>
</evidence>
<feature type="transmembrane region" description="Helical" evidence="1">
    <location>
        <begin position="238"/>
        <end position="259"/>
    </location>
</feature>
<feature type="transmembrane region" description="Helical" evidence="1">
    <location>
        <begin position="330"/>
        <end position="349"/>
    </location>
</feature>
<feature type="transmembrane region" description="Helical" evidence="1">
    <location>
        <begin position="124"/>
        <end position="150"/>
    </location>
</feature>
<feature type="transmembrane region" description="Helical" evidence="1">
    <location>
        <begin position="398"/>
        <end position="414"/>
    </location>
</feature>
<dbReference type="EMBL" id="CP017146">
    <property type="protein sequence ID" value="QHO69856.1"/>
    <property type="molecule type" value="Genomic_DNA"/>
</dbReference>
<keyword evidence="1" id="KW-1133">Transmembrane helix</keyword>
<proteinExistence type="predicted"/>
<dbReference type="RefSeq" id="WP_161886231.1">
    <property type="nucleotide sequence ID" value="NZ_CP017146.1"/>
</dbReference>
<feature type="transmembrane region" description="Helical" evidence="1">
    <location>
        <begin position="50"/>
        <end position="71"/>
    </location>
</feature>
<dbReference type="KEGG" id="mant:BHD05_09590"/>
<name>A0A7L5AIG1_9MICO</name>
<feature type="transmembrane region" description="Helical" evidence="1">
    <location>
        <begin position="434"/>
        <end position="454"/>
    </location>
</feature>
<evidence type="ECO:0000313" key="3">
    <source>
        <dbReference type="Proteomes" id="UP000464507"/>
    </source>
</evidence>
<protein>
    <submittedName>
        <fullName evidence="2">Uncharacterized protein</fullName>
    </submittedName>
</protein>
<feature type="transmembrane region" description="Helical" evidence="1">
    <location>
        <begin position="369"/>
        <end position="391"/>
    </location>
</feature>
<evidence type="ECO:0000313" key="2">
    <source>
        <dbReference type="EMBL" id="QHO69856.1"/>
    </source>
</evidence>
<gene>
    <name evidence="2" type="ORF">BHD05_09590</name>
</gene>
<feature type="transmembrane region" description="Helical" evidence="1">
    <location>
        <begin position="162"/>
        <end position="184"/>
    </location>
</feature>
<dbReference type="Proteomes" id="UP000464507">
    <property type="component" value="Chromosome"/>
</dbReference>
<sequence length="467" mass="49371">MTSGTWLQFVVLLVAFALFALGYAFSSRGAVEETSGAALVAALSSNERFHTFVAAPVWLIAASIATDRALTPQRLVRRGSRRALAFEPLWTLLARFAIAATVVSVVWLGVALTTMPAGVGGMDVAAVSVGVLAGAAALLAIGFATLYWVLLTVRLLSDSLQVSVVAAILIWSFSLLPNIGVFSVPHPLNFAQYVSLEYLRSRPSLFVSLLIAAVFAFVLCSAVAQWKDSGARRPYLEARSIALFLALLVGVLGAVAPLPGEPAAARALSTVFVGVGASMVDYLVGMTVILTLGIAATARFATDWTHRSALIRIRSRSTTRWVTASLTRELGWAARAVLTVAVTVVAFHFATFGGDPFASASEIAEEATLLVRLLVSVALVVILLILGVIVFNSEAAPAAISCGILVLGFFPPLWSPWNPLLAWSGQWMGEASAIAFVVLASTTIACFSALVIVVKSAHHSEVHHVHH</sequence>
<dbReference type="OrthoDB" id="9971587at2"/>
<feature type="transmembrane region" description="Helical" evidence="1">
    <location>
        <begin position="204"/>
        <end position="226"/>
    </location>
</feature>
<keyword evidence="3" id="KW-1185">Reference proteome</keyword>
<reference evidence="2 3" key="1">
    <citation type="submission" date="2016-09" db="EMBL/GenBank/DDBJ databases">
        <title>Complete genome sequence of microbes from the polar regions.</title>
        <authorList>
            <person name="Liao L."/>
            <person name="Chen B."/>
        </authorList>
    </citation>
    <scope>NUCLEOTIDE SEQUENCE [LARGE SCALE GENOMIC DNA]</scope>
    <source>
        <strain evidence="2 3">ZS314</strain>
    </source>
</reference>
<accession>A0A7L5AIG1</accession>
<organism evidence="2 3">
    <name type="scientific">Marisediminicola antarctica</name>
    <dbReference type="NCBI Taxonomy" id="674079"/>
    <lineage>
        <taxon>Bacteria</taxon>
        <taxon>Bacillati</taxon>
        <taxon>Actinomycetota</taxon>
        <taxon>Actinomycetes</taxon>
        <taxon>Micrococcales</taxon>
        <taxon>Microbacteriaceae</taxon>
        <taxon>Marisediminicola</taxon>
    </lineage>
</organism>
<keyword evidence="1" id="KW-0812">Transmembrane</keyword>
<keyword evidence="1" id="KW-0472">Membrane</keyword>
<feature type="transmembrane region" description="Helical" evidence="1">
    <location>
        <begin position="279"/>
        <end position="302"/>
    </location>
</feature>
<dbReference type="AlphaFoldDB" id="A0A7L5AIG1"/>